<keyword evidence="4" id="KW-1185">Reference proteome</keyword>
<keyword evidence="1" id="KW-1133">Transmembrane helix</keyword>
<feature type="transmembrane region" description="Helical" evidence="1">
    <location>
        <begin position="20"/>
        <end position="42"/>
    </location>
</feature>
<dbReference type="RefSeq" id="WP_348737353.1">
    <property type="nucleotide sequence ID" value="NZ_CAXJRC010000007.1"/>
</dbReference>
<evidence type="ECO:0000313" key="4">
    <source>
        <dbReference type="Proteomes" id="UP001497602"/>
    </source>
</evidence>
<evidence type="ECO:0000256" key="1">
    <source>
        <dbReference type="SAM" id="Phobius"/>
    </source>
</evidence>
<dbReference type="NCBIfam" id="NF033611">
    <property type="entry name" value="SAVED"/>
    <property type="match status" value="1"/>
</dbReference>
<reference evidence="3 4" key="1">
    <citation type="submission" date="2024-05" db="EMBL/GenBank/DDBJ databases">
        <authorList>
            <person name="Duchaud E."/>
        </authorList>
    </citation>
    <scope>NUCLEOTIDE SEQUENCE [LARGE SCALE GENOMIC DNA]</scope>
    <source>
        <strain evidence="3">Ena-SAMPLE-TAB-13-05-2024-13:56:06:370-140305</strain>
    </source>
</reference>
<keyword evidence="1" id="KW-0472">Membrane</keyword>
<name>A0ABP1F539_9FLAO</name>
<evidence type="ECO:0000313" key="3">
    <source>
        <dbReference type="EMBL" id="CAL2105530.1"/>
    </source>
</evidence>
<feature type="domain" description="SMODS-associated and fused to various effectors" evidence="2">
    <location>
        <begin position="159"/>
        <end position="352"/>
    </location>
</feature>
<proteinExistence type="predicted"/>
<dbReference type="InterPro" id="IPR040836">
    <property type="entry name" value="SAVED"/>
</dbReference>
<keyword evidence="1" id="KW-0812">Transmembrane</keyword>
<dbReference type="Pfam" id="PF18145">
    <property type="entry name" value="SAVED"/>
    <property type="match status" value="1"/>
</dbReference>
<gene>
    <name evidence="3" type="ORF">T190115A13A_160063</name>
</gene>
<organism evidence="3 4">
    <name type="scientific">Tenacibaculum vairaonense</name>
    <dbReference type="NCBI Taxonomy" id="3137860"/>
    <lineage>
        <taxon>Bacteria</taxon>
        <taxon>Pseudomonadati</taxon>
        <taxon>Bacteroidota</taxon>
        <taxon>Flavobacteriia</taxon>
        <taxon>Flavobacteriales</taxon>
        <taxon>Flavobacteriaceae</taxon>
        <taxon>Tenacibaculum</taxon>
    </lineage>
</organism>
<dbReference type="EMBL" id="CAXJRC010000007">
    <property type="protein sequence ID" value="CAL2105530.1"/>
    <property type="molecule type" value="Genomic_DNA"/>
</dbReference>
<sequence length="364" mass="42401">MAITFESKQFSFKYQKNKYYGITSTILGGAILLITDAFSFSLIDLFTYNNNELKYNTDDVNVLELIIGSILFFISIFCFIYRKKIERFSQEKFIKSLLVIKHQGLGSISNINLKKRVAGRNYKFYNINTLTIDEIPFDKSNNYQRAVENQQQLITDYKTLIEESHEVAYFGLSRIPLTFLLGNVIGNNSNIRVFDFDRKKSSWTQISHSWYNNILKSRSKLESDNGKVLNKNSKDLILTTSISYSINIDDTLNVIETPYKIINLKINNFINGKTDRLKSRKETIKLKLEFKKILDEISEKYNNINTIHFFYSGPNSLAFLFGSVYSKSIHKNILVYNYNVNDSPKYSWNISINDFKLSKFKTEC</sequence>
<dbReference type="Proteomes" id="UP001497602">
    <property type="component" value="Unassembled WGS sequence"/>
</dbReference>
<evidence type="ECO:0000259" key="2">
    <source>
        <dbReference type="Pfam" id="PF18145"/>
    </source>
</evidence>
<feature type="transmembrane region" description="Helical" evidence="1">
    <location>
        <begin position="62"/>
        <end position="81"/>
    </location>
</feature>
<accession>A0ABP1F539</accession>
<protein>
    <submittedName>
        <fullName evidence="3">SAVED domain-containing protein</fullName>
    </submittedName>
</protein>
<comment type="caution">
    <text evidence="3">The sequence shown here is derived from an EMBL/GenBank/DDBJ whole genome shotgun (WGS) entry which is preliminary data.</text>
</comment>